<reference evidence="3" key="1">
    <citation type="journal article" date="2011" name="PLoS Genet.">
        <title>Genomic analysis of the necrotrophic fungal pathogens Sclerotinia sclerotiorum and Botrytis cinerea.</title>
        <authorList>
            <person name="Amselem J."/>
            <person name="Cuomo C.A."/>
            <person name="van Kan J.A."/>
            <person name="Viaud M."/>
            <person name="Benito E.P."/>
            <person name="Couloux A."/>
            <person name="Coutinho P.M."/>
            <person name="de Vries R.P."/>
            <person name="Dyer P.S."/>
            <person name="Fillinger S."/>
            <person name="Fournier E."/>
            <person name="Gout L."/>
            <person name="Hahn M."/>
            <person name="Kohn L."/>
            <person name="Lapalu N."/>
            <person name="Plummer K.M."/>
            <person name="Pradier J.M."/>
            <person name="Quevillon E."/>
            <person name="Sharon A."/>
            <person name="Simon A."/>
            <person name="ten Have A."/>
            <person name="Tudzynski B."/>
            <person name="Tudzynski P."/>
            <person name="Wincker P."/>
            <person name="Andrew M."/>
            <person name="Anthouard V."/>
            <person name="Beever R.E."/>
            <person name="Beffa R."/>
            <person name="Benoit I."/>
            <person name="Bouzid O."/>
            <person name="Brault B."/>
            <person name="Chen Z."/>
            <person name="Choquer M."/>
            <person name="Collemare J."/>
            <person name="Cotton P."/>
            <person name="Danchin E.G."/>
            <person name="Da Silva C."/>
            <person name="Gautier A."/>
            <person name="Giraud C."/>
            <person name="Giraud T."/>
            <person name="Gonzalez C."/>
            <person name="Grossetete S."/>
            <person name="Guldener U."/>
            <person name="Henrissat B."/>
            <person name="Howlett B.J."/>
            <person name="Kodira C."/>
            <person name="Kretschmer M."/>
            <person name="Lappartient A."/>
            <person name="Leroch M."/>
            <person name="Levis C."/>
            <person name="Mauceli E."/>
            <person name="Neuveglise C."/>
            <person name="Oeser B."/>
            <person name="Pearson M."/>
            <person name="Poulain J."/>
            <person name="Poussereau N."/>
            <person name="Quesneville H."/>
            <person name="Rascle C."/>
            <person name="Schumacher J."/>
            <person name="Segurens B."/>
            <person name="Sexton A."/>
            <person name="Silva E."/>
            <person name="Sirven C."/>
            <person name="Soanes D.M."/>
            <person name="Talbot N.J."/>
            <person name="Templeton M."/>
            <person name="Yandava C."/>
            <person name="Yarden O."/>
            <person name="Zeng Q."/>
            <person name="Rollins J.A."/>
            <person name="Lebrun M.H."/>
            <person name="Dickman M."/>
        </authorList>
    </citation>
    <scope>NUCLEOTIDE SEQUENCE [LARGE SCALE GENOMIC DNA]</scope>
    <source>
        <strain evidence="3">T4</strain>
    </source>
</reference>
<dbReference type="InParanoid" id="G2YHS1"/>
<protein>
    <submittedName>
        <fullName evidence="2">Uncharacterized protein</fullName>
    </submittedName>
</protein>
<dbReference type="AlphaFoldDB" id="G2YHS1"/>
<accession>G2YHS1</accession>
<evidence type="ECO:0000256" key="1">
    <source>
        <dbReference type="SAM" id="MobiDB-lite"/>
    </source>
</evidence>
<feature type="compositionally biased region" description="Pro residues" evidence="1">
    <location>
        <begin position="1"/>
        <end position="12"/>
    </location>
</feature>
<dbReference type="EMBL" id="FQ790337">
    <property type="protein sequence ID" value="CCD51258.1"/>
    <property type="molecule type" value="Genomic_DNA"/>
</dbReference>
<dbReference type="HOGENOM" id="CLU_2359462_0_0_1"/>
<sequence length="96" mass="10373">MSSTPFFPPPNEQTPAPGYGAGMRDAAQCIAIKLAFRSALVGTISQTSIDPSSRSVDTLRFTNSPSRALSSSINGRMLGMMGTVWYIRCIFQVLQI</sequence>
<name>G2YHS1_BOTF4</name>
<gene>
    <name evidence="2" type="ORF">BofuT4_uP015640.1</name>
</gene>
<evidence type="ECO:0000313" key="2">
    <source>
        <dbReference type="EMBL" id="CCD51258.1"/>
    </source>
</evidence>
<feature type="region of interest" description="Disordered" evidence="1">
    <location>
        <begin position="1"/>
        <end position="20"/>
    </location>
</feature>
<dbReference type="Proteomes" id="UP000008177">
    <property type="component" value="Unplaced contigs"/>
</dbReference>
<proteinExistence type="predicted"/>
<evidence type="ECO:0000313" key="3">
    <source>
        <dbReference type="Proteomes" id="UP000008177"/>
    </source>
</evidence>
<organism evidence="2 3">
    <name type="scientific">Botryotinia fuckeliana (strain T4)</name>
    <name type="common">Noble rot fungus</name>
    <name type="synonym">Botrytis cinerea</name>
    <dbReference type="NCBI Taxonomy" id="999810"/>
    <lineage>
        <taxon>Eukaryota</taxon>
        <taxon>Fungi</taxon>
        <taxon>Dikarya</taxon>
        <taxon>Ascomycota</taxon>
        <taxon>Pezizomycotina</taxon>
        <taxon>Leotiomycetes</taxon>
        <taxon>Helotiales</taxon>
        <taxon>Sclerotiniaceae</taxon>
        <taxon>Botrytis</taxon>
    </lineage>
</organism>